<feature type="domain" description="SET" evidence="5">
    <location>
        <begin position="18"/>
        <end position="320"/>
    </location>
</feature>
<feature type="compositionally biased region" description="Basic and acidic residues" evidence="4">
    <location>
        <begin position="237"/>
        <end position="248"/>
    </location>
</feature>
<dbReference type="SUPFAM" id="SSF81822">
    <property type="entry name" value="RuBisCo LSMT C-terminal, substrate-binding domain"/>
    <property type="match status" value="1"/>
</dbReference>
<evidence type="ECO:0000256" key="4">
    <source>
        <dbReference type="SAM" id="MobiDB-lite"/>
    </source>
</evidence>
<accession>A0AAN6G8T0</accession>
<keyword evidence="7" id="KW-1185">Reference proteome</keyword>
<evidence type="ECO:0000256" key="3">
    <source>
        <dbReference type="ARBA" id="ARBA00022691"/>
    </source>
</evidence>
<evidence type="ECO:0000259" key="5">
    <source>
        <dbReference type="PROSITE" id="PS50280"/>
    </source>
</evidence>
<dbReference type="InterPro" id="IPR015353">
    <property type="entry name" value="Rubisco_LSMT_subst-bd"/>
</dbReference>
<dbReference type="PANTHER" id="PTHR13271">
    <property type="entry name" value="UNCHARACTERIZED PUTATIVE METHYLTRANSFERASE"/>
    <property type="match status" value="1"/>
</dbReference>
<comment type="caution">
    <text evidence="6">The sequence shown here is derived from an EMBL/GenBank/DDBJ whole genome shotgun (WGS) entry which is preliminary data.</text>
</comment>
<dbReference type="InterPro" id="IPR036464">
    <property type="entry name" value="Rubisco_LSMT_subst-bd_sf"/>
</dbReference>
<gene>
    <name evidence="6" type="primary">RMS1_2</name>
    <name evidence="6" type="ORF">OC842_006294</name>
</gene>
<feature type="region of interest" description="Disordered" evidence="4">
    <location>
        <begin position="237"/>
        <end position="274"/>
    </location>
</feature>
<evidence type="ECO:0000256" key="1">
    <source>
        <dbReference type="ARBA" id="ARBA00022603"/>
    </source>
</evidence>
<dbReference type="InterPro" id="IPR050600">
    <property type="entry name" value="SETD3_SETD6_MTase"/>
</dbReference>
<dbReference type="EMBL" id="JAPDMQ010000545">
    <property type="protein sequence ID" value="KAK0522999.1"/>
    <property type="molecule type" value="Genomic_DNA"/>
</dbReference>
<dbReference type="Gene3D" id="3.90.1410.10">
    <property type="entry name" value="set domain protein methyltransferase, domain 1"/>
    <property type="match status" value="1"/>
</dbReference>
<keyword evidence="1" id="KW-0489">Methyltransferase</keyword>
<keyword evidence="3" id="KW-0949">S-adenosyl-L-methionine</keyword>
<dbReference type="GO" id="GO:0032259">
    <property type="term" value="P:methylation"/>
    <property type="evidence" value="ECO:0007669"/>
    <property type="project" value="UniProtKB-KW"/>
</dbReference>
<evidence type="ECO:0000313" key="7">
    <source>
        <dbReference type="Proteomes" id="UP001176521"/>
    </source>
</evidence>
<dbReference type="Pfam" id="PF00856">
    <property type="entry name" value="SET"/>
    <property type="match status" value="1"/>
</dbReference>
<dbReference type="GO" id="GO:0016279">
    <property type="term" value="F:protein-lysine N-methyltransferase activity"/>
    <property type="evidence" value="ECO:0007669"/>
    <property type="project" value="TreeGrafter"/>
</dbReference>
<dbReference type="InterPro" id="IPR046341">
    <property type="entry name" value="SET_dom_sf"/>
</dbReference>
<organism evidence="6 7">
    <name type="scientific">Tilletia horrida</name>
    <dbReference type="NCBI Taxonomy" id="155126"/>
    <lineage>
        <taxon>Eukaryota</taxon>
        <taxon>Fungi</taxon>
        <taxon>Dikarya</taxon>
        <taxon>Basidiomycota</taxon>
        <taxon>Ustilaginomycotina</taxon>
        <taxon>Exobasidiomycetes</taxon>
        <taxon>Tilletiales</taxon>
        <taxon>Tilletiaceae</taxon>
        <taxon>Tilletia</taxon>
    </lineage>
</organism>
<feature type="compositionally biased region" description="Acidic residues" evidence="4">
    <location>
        <begin position="249"/>
        <end position="272"/>
    </location>
</feature>
<feature type="compositionally biased region" description="Basic and acidic residues" evidence="4">
    <location>
        <begin position="566"/>
        <end position="594"/>
    </location>
</feature>
<protein>
    <submittedName>
        <fullName evidence="6">Ribosomal lysine N-methyltransferase 4</fullName>
    </submittedName>
</protein>
<name>A0AAN6G8T0_9BASI</name>
<evidence type="ECO:0000256" key="2">
    <source>
        <dbReference type="ARBA" id="ARBA00022679"/>
    </source>
</evidence>
<dbReference type="PANTHER" id="PTHR13271:SF152">
    <property type="entry name" value="UBIQUITIN-LIKE DOMAIN-CONTAINING PROTEIN"/>
    <property type="match status" value="1"/>
</dbReference>
<dbReference type="AlphaFoldDB" id="A0AAN6G8T0"/>
<feature type="region of interest" description="Disordered" evidence="4">
    <location>
        <begin position="564"/>
        <end position="600"/>
    </location>
</feature>
<evidence type="ECO:0000313" key="6">
    <source>
        <dbReference type="EMBL" id="KAK0522999.1"/>
    </source>
</evidence>
<dbReference type="Proteomes" id="UP001176521">
    <property type="component" value="Unassembled WGS sequence"/>
</dbReference>
<sequence length="600" mass="66063">MPSAGPTADAFLAWAASHGCILAPDTCKLTHFDGMGRGLVATRDIGEDELLFEVPRRILLNLRTSRLGAWCEASESAQMQEEEGSAGWAKVRQAGWAPLILAMMWEKWRVSDEGRQAWAQVTGDGAHLCKPEGEDTGVQWSPYFDIMPTSFDSPMMWEADELKELEGTDVLPRVGRIEADESYTSVVRPYISSQPSIFLGLSKDAATAEAINAGIEKHYSLEHFHVMGSRVLSRSFHVKDGSQSRSEEKDGENEDEGEDEEEEEEDEEEDTADISMVPMADMLNARFNSDNARLFFKPDVLEMRSTAPISRGEQIFNTFGDPPNGDLLRRYGHVDEPNGADAVDLEATMLGEAVCELWEERRDSGKGEGSSISREAMKERVQWLCDSEDALLDDAFPITYLPAFPPTFSSTAGQSSNTITTIPPDTPRAELVAALNEALEEVGTLPEELLQCARTLTLPEADFEKNVRGKGKLPGPKLSAVADGVRVADVVVRALQIRLKAYPTTAEEDQAILAELSQPLGGAPESELDLTAQQRQRRRRAAVVVRLGEKRVLQDHILAFEAVAEAGREKDRAKEGTDDGAATKRKDRSAETGPKKRVKQ</sequence>
<reference evidence="6" key="1">
    <citation type="journal article" date="2023" name="PhytoFront">
        <title>Draft Genome Resources of Seven Strains of Tilletia horrida, Causal Agent of Kernel Smut of Rice.</title>
        <authorList>
            <person name="Khanal S."/>
            <person name="Antony Babu S."/>
            <person name="Zhou X.G."/>
        </authorList>
    </citation>
    <scope>NUCLEOTIDE SEQUENCE</scope>
    <source>
        <strain evidence="6">TX3</strain>
    </source>
</reference>
<dbReference type="InterPro" id="IPR001214">
    <property type="entry name" value="SET_dom"/>
</dbReference>
<dbReference type="SUPFAM" id="SSF82199">
    <property type="entry name" value="SET domain"/>
    <property type="match status" value="1"/>
</dbReference>
<dbReference type="Pfam" id="PF09273">
    <property type="entry name" value="Rubis-subs-bind"/>
    <property type="match status" value="1"/>
</dbReference>
<dbReference type="PROSITE" id="PS50280">
    <property type="entry name" value="SET"/>
    <property type="match status" value="1"/>
</dbReference>
<proteinExistence type="predicted"/>
<keyword evidence="2" id="KW-0808">Transferase</keyword>
<dbReference type="Gene3D" id="3.90.1420.10">
    <property type="entry name" value="Rubisco LSMT, substrate-binding domain"/>
    <property type="match status" value="1"/>
</dbReference>